<dbReference type="InterPro" id="IPR010982">
    <property type="entry name" value="Lambda_DNA-bd_dom_sf"/>
</dbReference>
<dbReference type="PANTHER" id="PTHR46797:SF1">
    <property type="entry name" value="METHYLPHOSPHONATE SYNTHASE"/>
    <property type="match status" value="1"/>
</dbReference>
<protein>
    <submittedName>
        <fullName evidence="3">Helix-turn-helix transcriptional regulator</fullName>
    </submittedName>
</protein>
<evidence type="ECO:0000256" key="1">
    <source>
        <dbReference type="ARBA" id="ARBA00023125"/>
    </source>
</evidence>
<dbReference type="PANTHER" id="PTHR46797">
    <property type="entry name" value="HTH-TYPE TRANSCRIPTIONAL REGULATOR"/>
    <property type="match status" value="1"/>
</dbReference>
<proteinExistence type="predicted"/>
<dbReference type="AlphaFoldDB" id="A0A6N7W4W5"/>
<keyword evidence="4" id="KW-1185">Reference proteome</keyword>
<keyword evidence="1" id="KW-0238">DNA-binding</keyword>
<comment type="caution">
    <text evidence="3">The sequence shown here is derived from an EMBL/GenBank/DDBJ whole genome shotgun (WGS) entry which is preliminary data.</text>
</comment>
<dbReference type="PROSITE" id="PS50943">
    <property type="entry name" value="HTH_CROC1"/>
    <property type="match status" value="1"/>
</dbReference>
<dbReference type="GeneID" id="86055114"/>
<dbReference type="EMBL" id="VUMI01000035">
    <property type="protein sequence ID" value="MSS90279.1"/>
    <property type="molecule type" value="Genomic_DNA"/>
</dbReference>
<reference evidence="3 4" key="1">
    <citation type="submission" date="2019-08" db="EMBL/GenBank/DDBJ databases">
        <title>In-depth cultivation of the pig gut microbiome towards novel bacterial diversity and tailored functional studies.</title>
        <authorList>
            <person name="Wylensek D."/>
            <person name="Hitch T.C.A."/>
            <person name="Clavel T."/>
        </authorList>
    </citation>
    <scope>NUCLEOTIDE SEQUENCE [LARGE SCALE GENOMIC DNA]</scope>
    <source>
        <strain evidence="3 4">WCA-389-WT-23B</strain>
    </source>
</reference>
<dbReference type="GO" id="GO:0005829">
    <property type="term" value="C:cytosol"/>
    <property type="evidence" value="ECO:0007669"/>
    <property type="project" value="TreeGrafter"/>
</dbReference>
<sequence length="122" mass="13962">MPKDALEHLGNCIRNARNECGLTQQELADQTGKGLRHIQNIEKGRINPSFEVLDALIKRLGISAEILFNPDMAKQDEDIKHFLGKFMSCNEEERAFLLCTMDCMVEQIIKYRQAQPQPQDSE</sequence>
<organism evidence="3 4">
    <name type="scientific">Eisenbergiella porci</name>
    <dbReference type="NCBI Taxonomy" id="2652274"/>
    <lineage>
        <taxon>Bacteria</taxon>
        <taxon>Bacillati</taxon>
        <taxon>Bacillota</taxon>
        <taxon>Clostridia</taxon>
        <taxon>Lachnospirales</taxon>
        <taxon>Lachnospiraceae</taxon>
        <taxon>Eisenbergiella</taxon>
    </lineage>
</organism>
<feature type="domain" description="HTH cro/C1-type" evidence="2">
    <location>
        <begin position="13"/>
        <end position="67"/>
    </location>
</feature>
<evidence type="ECO:0000313" key="4">
    <source>
        <dbReference type="Proteomes" id="UP000436047"/>
    </source>
</evidence>
<dbReference type="RefSeq" id="WP_154466639.1">
    <property type="nucleotide sequence ID" value="NZ_VUMI01000035.1"/>
</dbReference>
<accession>A0A6N7W4W5</accession>
<name>A0A6N7W4W5_9FIRM</name>
<dbReference type="Gene3D" id="1.10.260.40">
    <property type="entry name" value="lambda repressor-like DNA-binding domains"/>
    <property type="match status" value="1"/>
</dbReference>
<dbReference type="SMART" id="SM00530">
    <property type="entry name" value="HTH_XRE"/>
    <property type="match status" value="1"/>
</dbReference>
<evidence type="ECO:0000313" key="3">
    <source>
        <dbReference type="EMBL" id="MSS90279.1"/>
    </source>
</evidence>
<gene>
    <name evidence="3" type="ORF">FYJ45_18950</name>
</gene>
<evidence type="ECO:0000259" key="2">
    <source>
        <dbReference type="PROSITE" id="PS50943"/>
    </source>
</evidence>
<dbReference type="Pfam" id="PF01381">
    <property type="entry name" value="HTH_3"/>
    <property type="match status" value="1"/>
</dbReference>
<dbReference type="InterPro" id="IPR050807">
    <property type="entry name" value="TransReg_Diox_bact_type"/>
</dbReference>
<dbReference type="CDD" id="cd00093">
    <property type="entry name" value="HTH_XRE"/>
    <property type="match status" value="1"/>
</dbReference>
<dbReference type="SUPFAM" id="SSF47413">
    <property type="entry name" value="lambda repressor-like DNA-binding domains"/>
    <property type="match status" value="1"/>
</dbReference>
<dbReference type="GO" id="GO:0003677">
    <property type="term" value="F:DNA binding"/>
    <property type="evidence" value="ECO:0007669"/>
    <property type="project" value="UniProtKB-KW"/>
</dbReference>
<dbReference type="GO" id="GO:0003700">
    <property type="term" value="F:DNA-binding transcription factor activity"/>
    <property type="evidence" value="ECO:0007669"/>
    <property type="project" value="TreeGrafter"/>
</dbReference>
<dbReference type="InterPro" id="IPR001387">
    <property type="entry name" value="Cro/C1-type_HTH"/>
</dbReference>
<dbReference type="Proteomes" id="UP000436047">
    <property type="component" value="Unassembled WGS sequence"/>
</dbReference>